<keyword evidence="3" id="KW-1185">Reference proteome</keyword>
<dbReference type="EMBL" id="PHGZ01000013">
    <property type="protein sequence ID" value="PJG83021.1"/>
    <property type="molecule type" value="Genomic_DNA"/>
</dbReference>
<keyword evidence="1" id="KW-0472">Membrane</keyword>
<sequence length="68" mass="7529">MIKKKRKPFLNSKQKDVSTNFFVGMAVTTCVSFFAGLTGHAEITTEELVLLFMTTIIALVYSILLVGD</sequence>
<protein>
    <submittedName>
        <fullName evidence="2">Uncharacterized protein</fullName>
    </submittedName>
</protein>
<comment type="caution">
    <text evidence="2">The sequence shown here is derived from an EMBL/GenBank/DDBJ whole genome shotgun (WGS) entry which is preliminary data.</text>
</comment>
<dbReference type="RefSeq" id="WP_100296711.1">
    <property type="nucleotide sequence ID" value="NZ_PHGZ01000013.1"/>
</dbReference>
<organism evidence="2 3">
    <name type="scientific">Caviibacterium pharyngocola</name>
    <dbReference type="NCBI Taxonomy" id="28159"/>
    <lineage>
        <taxon>Bacteria</taxon>
        <taxon>Pseudomonadati</taxon>
        <taxon>Pseudomonadota</taxon>
        <taxon>Gammaproteobacteria</taxon>
        <taxon>Pasteurellales</taxon>
        <taxon>Pasteurellaceae</taxon>
        <taxon>Caviibacterium</taxon>
    </lineage>
</organism>
<accession>A0A2M8RVW0</accession>
<name>A0A2M8RVW0_9PAST</name>
<feature type="transmembrane region" description="Helical" evidence="1">
    <location>
        <begin position="21"/>
        <end position="43"/>
    </location>
</feature>
<evidence type="ECO:0000256" key="1">
    <source>
        <dbReference type="SAM" id="Phobius"/>
    </source>
</evidence>
<feature type="transmembrane region" description="Helical" evidence="1">
    <location>
        <begin position="49"/>
        <end position="67"/>
    </location>
</feature>
<keyword evidence="1" id="KW-1133">Transmembrane helix</keyword>
<gene>
    <name evidence="2" type="ORF">CVP04_06595</name>
</gene>
<dbReference type="Proteomes" id="UP000230282">
    <property type="component" value="Unassembled WGS sequence"/>
</dbReference>
<proteinExistence type="predicted"/>
<reference evidence="2 3" key="1">
    <citation type="submission" date="2017-11" db="EMBL/GenBank/DDBJ databases">
        <title>Reclassification of Bisgaard taxon 5 as Caviibacterium pharyngocola gen. nov., sp. nov.</title>
        <authorList>
            <person name="Christensen H."/>
        </authorList>
    </citation>
    <scope>NUCLEOTIDE SEQUENCE [LARGE SCALE GENOMIC DNA]</scope>
    <source>
        <strain evidence="2 3">7_3</strain>
    </source>
</reference>
<keyword evidence="1" id="KW-0812">Transmembrane</keyword>
<evidence type="ECO:0000313" key="3">
    <source>
        <dbReference type="Proteomes" id="UP000230282"/>
    </source>
</evidence>
<dbReference type="AlphaFoldDB" id="A0A2M8RVW0"/>
<evidence type="ECO:0000313" key="2">
    <source>
        <dbReference type="EMBL" id="PJG83021.1"/>
    </source>
</evidence>